<evidence type="ECO:0008006" key="4">
    <source>
        <dbReference type="Google" id="ProtNLM"/>
    </source>
</evidence>
<dbReference type="RefSeq" id="WP_118967271.1">
    <property type="nucleotide sequence ID" value="NZ_QHCT01000001.1"/>
</dbReference>
<sequence>MVFNFRIFGIFIITLIFFSFGSLFSHKGKASFVLEEFSKLTDQIDLEKEGAVRTEPLEVLLEKGGEKEKDSDIFKKALPIVKELRNTTDSKTKQRFYSELVVLLQQVIGYHDRSGAILYYCPKTGKQWITNSEIVTNPFDRKNTSCIQKKGE</sequence>
<protein>
    <recommendedName>
        <fullName evidence="4">DUF3347 domain-containing protein</fullName>
    </recommendedName>
</protein>
<gene>
    <name evidence="2" type="ORF">DLM75_04415</name>
</gene>
<dbReference type="OrthoDB" id="5294039at2"/>
<proteinExistence type="predicted"/>
<accession>A0A396ZF99</accession>
<evidence type="ECO:0000313" key="3">
    <source>
        <dbReference type="Proteomes" id="UP000265798"/>
    </source>
</evidence>
<feature type="transmembrane region" description="Helical" evidence="1">
    <location>
        <begin position="6"/>
        <end position="24"/>
    </location>
</feature>
<name>A0A396ZF99_9LEPT</name>
<dbReference type="EMBL" id="QHCT01000001">
    <property type="protein sequence ID" value="RHX92437.1"/>
    <property type="molecule type" value="Genomic_DNA"/>
</dbReference>
<evidence type="ECO:0000256" key="1">
    <source>
        <dbReference type="SAM" id="Phobius"/>
    </source>
</evidence>
<keyword evidence="1" id="KW-1133">Transmembrane helix</keyword>
<keyword evidence="1" id="KW-0472">Membrane</keyword>
<evidence type="ECO:0000313" key="2">
    <source>
        <dbReference type="EMBL" id="RHX92437.1"/>
    </source>
</evidence>
<dbReference type="Proteomes" id="UP000265798">
    <property type="component" value="Unassembled WGS sequence"/>
</dbReference>
<organism evidence="2 3">
    <name type="scientific">Leptospira stimsonii</name>
    <dbReference type="NCBI Taxonomy" id="2202203"/>
    <lineage>
        <taxon>Bacteria</taxon>
        <taxon>Pseudomonadati</taxon>
        <taxon>Spirochaetota</taxon>
        <taxon>Spirochaetia</taxon>
        <taxon>Leptospirales</taxon>
        <taxon>Leptospiraceae</taxon>
        <taxon>Leptospira</taxon>
    </lineage>
</organism>
<reference evidence="3" key="1">
    <citation type="submission" date="2018-05" db="EMBL/GenBank/DDBJ databases">
        <title>Leptospira yasudae sp. nov. and Leptospira stimsonii sp. nov., two pathogenic species of the genus Leptospira isolated from environmental sources.</title>
        <authorList>
            <person name="Casanovas-Massana A."/>
            <person name="Hamond C."/>
            <person name="Santos L.A."/>
            <person name="Hacker K.P."/>
            <person name="Balassiano I."/>
            <person name="Medeiros M.A."/>
            <person name="Reis M.G."/>
            <person name="Ko A.I."/>
            <person name="Wunder E.A."/>
        </authorList>
    </citation>
    <scope>NUCLEOTIDE SEQUENCE [LARGE SCALE GENOMIC DNA]</scope>
    <source>
        <strain evidence="3">Yale</strain>
    </source>
</reference>
<dbReference type="AlphaFoldDB" id="A0A396ZF99"/>
<keyword evidence="1" id="KW-0812">Transmembrane</keyword>
<comment type="caution">
    <text evidence="2">The sequence shown here is derived from an EMBL/GenBank/DDBJ whole genome shotgun (WGS) entry which is preliminary data.</text>
</comment>